<name>A0A8J6HI36_TENMO</name>
<dbReference type="Proteomes" id="UP000719412">
    <property type="component" value="Unassembled WGS sequence"/>
</dbReference>
<reference evidence="2" key="1">
    <citation type="journal article" date="2020" name="J Insects Food Feed">
        <title>The yellow mealworm (Tenebrio molitor) genome: a resource for the emerging insects as food and feed industry.</title>
        <authorList>
            <person name="Eriksson T."/>
            <person name="Andere A."/>
            <person name="Kelstrup H."/>
            <person name="Emery V."/>
            <person name="Picard C."/>
        </authorList>
    </citation>
    <scope>NUCLEOTIDE SEQUENCE</scope>
    <source>
        <strain evidence="2">Stoneville</strain>
        <tissue evidence="2">Whole head</tissue>
    </source>
</reference>
<dbReference type="AlphaFoldDB" id="A0A8J6HI36"/>
<comment type="caution">
    <text evidence="2">The sequence shown here is derived from an EMBL/GenBank/DDBJ whole genome shotgun (WGS) entry which is preliminary data.</text>
</comment>
<protein>
    <recommendedName>
        <fullName evidence="1">GIY-YIG domain-containing protein</fullName>
    </recommendedName>
</protein>
<sequence length="310" mass="36833">MDDRILTECRRLKNKKHGEEGKREILSEKRMNIELSERDKDTDKQKRRERIKESRYIRKYEWYMTEEIPERVSARERKMMARFRCGNKDRENTYWKEGEKRRCRMCYEEKETIEHMWNECSKIRERRRKQRGEIPNEDERDIRWMKEILKRSERIEKERGLLFSGLCRGRLDYWVADVSAMLLSSSELVNKLVCSIPCWTIYMVSGGSGPRGIGGGGGRRGSVTEVSADFSLSYCLMALVCSFKLPLFHSEGIYKVECLCGKCYIGQTGRSIQCRLKEHSRAIKQYDKEKSALAEHKFEDEDHTFDLEKQ</sequence>
<dbReference type="InterPro" id="IPR000305">
    <property type="entry name" value="GIY-YIG_endonuc"/>
</dbReference>
<proteinExistence type="predicted"/>
<dbReference type="PROSITE" id="PS50164">
    <property type="entry name" value="GIY_YIG"/>
    <property type="match status" value="1"/>
</dbReference>
<gene>
    <name evidence="2" type="ORF">GEV33_007717</name>
</gene>
<dbReference type="InterPro" id="IPR035901">
    <property type="entry name" value="GIY-YIG_endonuc_sf"/>
</dbReference>
<dbReference type="EMBL" id="JABDTM020023601">
    <property type="protein sequence ID" value="KAH0815074.1"/>
    <property type="molecule type" value="Genomic_DNA"/>
</dbReference>
<evidence type="ECO:0000313" key="3">
    <source>
        <dbReference type="Proteomes" id="UP000719412"/>
    </source>
</evidence>
<feature type="domain" description="GIY-YIG" evidence="1">
    <location>
        <begin position="249"/>
        <end position="310"/>
    </location>
</feature>
<reference evidence="2" key="2">
    <citation type="submission" date="2021-08" db="EMBL/GenBank/DDBJ databases">
        <authorList>
            <person name="Eriksson T."/>
        </authorList>
    </citation>
    <scope>NUCLEOTIDE SEQUENCE</scope>
    <source>
        <strain evidence="2">Stoneville</strain>
        <tissue evidence="2">Whole head</tissue>
    </source>
</reference>
<organism evidence="2 3">
    <name type="scientific">Tenebrio molitor</name>
    <name type="common">Yellow mealworm beetle</name>
    <dbReference type="NCBI Taxonomy" id="7067"/>
    <lineage>
        <taxon>Eukaryota</taxon>
        <taxon>Metazoa</taxon>
        <taxon>Ecdysozoa</taxon>
        <taxon>Arthropoda</taxon>
        <taxon>Hexapoda</taxon>
        <taxon>Insecta</taxon>
        <taxon>Pterygota</taxon>
        <taxon>Neoptera</taxon>
        <taxon>Endopterygota</taxon>
        <taxon>Coleoptera</taxon>
        <taxon>Polyphaga</taxon>
        <taxon>Cucujiformia</taxon>
        <taxon>Tenebrionidae</taxon>
        <taxon>Tenebrio</taxon>
    </lineage>
</organism>
<evidence type="ECO:0000259" key="1">
    <source>
        <dbReference type="PROSITE" id="PS50164"/>
    </source>
</evidence>
<evidence type="ECO:0000313" key="2">
    <source>
        <dbReference type="EMBL" id="KAH0815074.1"/>
    </source>
</evidence>
<dbReference type="Gene3D" id="3.40.1440.10">
    <property type="entry name" value="GIY-YIG endonuclease"/>
    <property type="match status" value="1"/>
</dbReference>
<accession>A0A8J6HI36</accession>
<keyword evidence="3" id="KW-1185">Reference proteome</keyword>